<evidence type="ECO:0000313" key="3">
    <source>
        <dbReference type="EMBL" id="QPM92162.1"/>
    </source>
</evidence>
<dbReference type="GO" id="GO:0009360">
    <property type="term" value="C:DNA polymerase III complex"/>
    <property type="evidence" value="ECO:0007669"/>
    <property type="project" value="TreeGrafter"/>
</dbReference>
<organism evidence="3 4">
    <name type="scientific">Pseudooceanicola algae</name>
    <dbReference type="NCBI Taxonomy" id="1537215"/>
    <lineage>
        <taxon>Bacteria</taxon>
        <taxon>Pseudomonadati</taxon>
        <taxon>Pseudomonadota</taxon>
        <taxon>Alphaproteobacteria</taxon>
        <taxon>Rhodobacterales</taxon>
        <taxon>Paracoccaceae</taxon>
        <taxon>Pseudooceanicola</taxon>
    </lineage>
</organism>
<dbReference type="GO" id="GO:0006261">
    <property type="term" value="P:DNA-templated DNA replication"/>
    <property type="evidence" value="ECO:0007669"/>
    <property type="project" value="TreeGrafter"/>
</dbReference>
<evidence type="ECO:0000256" key="1">
    <source>
        <dbReference type="SAM" id="MobiDB-lite"/>
    </source>
</evidence>
<reference evidence="3 4" key="1">
    <citation type="submission" date="2020-08" db="EMBL/GenBank/DDBJ databases">
        <title>Genome sequence of Rhodobacteraceae bacterium Lw-13e.</title>
        <authorList>
            <person name="Poehlein A."/>
            <person name="Wolter L."/>
            <person name="Daniel R."/>
            <person name="Brinkhoff T."/>
        </authorList>
    </citation>
    <scope>NUCLEOTIDE SEQUENCE [LARGE SCALE GENOMIC DNA]</scope>
    <source>
        <strain evidence="3 4">Lw-13e</strain>
    </source>
</reference>
<accession>A0A418SK89</accession>
<dbReference type="NCBIfam" id="NF005677">
    <property type="entry name" value="PRK07471.1"/>
    <property type="match status" value="1"/>
</dbReference>
<feature type="domain" description="AAA+ ATPase" evidence="2">
    <location>
        <begin position="44"/>
        <end position="212"/>
    </location>
</feature>
<dbReference type="SMART" id="SM00382">
    <property type="entry name" value="AAA"/>
    <property type="match status" value="1"/>
</dbReference>
<protein>
    <recommendedName>
        <fullName evidence="2">AAA+ ATPase domain-containing protein</fullName>
    </recommendedName>
</protein>
<dbReference type="Gene3D" id="3.40.50.300">
    <property type="entry name" value="P-loop containing nucleotide triphosphate hydrolases"/>
    <property type="match status" value="1"/>
</dbReference>
<keyword evidence="4" id="KW-1185">Reference proteome</keyword>
<evidence type="ECO:0000313" key="4">
    <source>
        <dbReference type="Proteomes" id="UP000283786"/>
    </source>
</evidence>
<dbReference type="Proteomes" id="UP000283786">
    <property type="component" value="Chromosome"/>
</dbReference>
<dbReference type="AlphaFoldDB" id="A0A418SK89"/>
<dbReference type="PANTHER" id="PTHR11669:SF8">
    <property type="entry name" value="DNA POLYMERASE III SUBUNIT DELTA"/>
    <property type="match status" value="1"/>
</dbReference>
<dbReference type="InterPro" id="IPR003593">
    <property type="entry name" value="AAA+_ATPase"/>
</dbReference>
<proteinExistence type="predicted"/>
<evidence type="ECO:0000259" key="2">
    <source>
        <dbReference type="SMART" id="SM00382"/>
    </source>
</evidence>
<dbReference type="EMBL" id="CP060436">
    <property type="protein sequence ID" value="QPM92162.1"/>
    <property type="molecule type" value="Genomic_DNA"/>
</dbReference>
<dbReference type="InterPro" id="IPR050238">
    <property type="entry name" value="DNA_Rep/Repair_Clamp_Loader"/>
</dbReference>
<feature type="compositionally biased region" description="Basic and acidic residues" evidence="1">
    <location>
        <begin position="9"/>
        <end position="22"/>
    </location>
</feature>
<name>A0A418SK89_9RHOB</name>
<dbReference type="SUPFAM" id="SSF52540">
    <property type="entry name" value="P-loop containing nucleoside triphosphate hydrolases"/>
    <property type="match status" value="1"/>
</dbReference>
<dbReference type="OrthoDB" id="9811073at2"/>
<dbReference type="InterPro" id="IPR027417">
    <property type="entry name" value="P-loop_NTPase"/>
</dbReference>
<gene>
    <name evidence="3" type="ORF">PSAL_034250</name>
</gene>
<dbReference type="Pfam" id="PF13177">
    <property type="entry name" value="DNA_pol3_delta2"/>
    <property type="match status" value="1"/>
</dbReference>
<dbReference type="KEGG" id="palw:PSAL_034250"/>
<dbReference type="RefSeq" id="WP_119838119.1">
    <property type="nucleotide sequence ID" value="NZ_CP060436.1"/>
</dbReference>
<dbReference type="PANTHER" id="PTHR11669">
    <property type="entry name" value="REPLICATION FACTOR C / DNA POLYMERASE III GAMMA-TAU SUBUNIT"/>
    <property type="match status" value="1"/>
</dbReference>
<feature type="region of interest" description="Disordered" evidence="1">
    <location>
        <begin position="1"/>
        <end position="22"/>
    </location>
</feature>
<sequence length="382" mass="40703">MSSDEDRPEPDRAEGAPHPRDTARIFGQAEAEAEFLDAFHSGRLHHGWMITGPRGAGKATLAWAIARFLLATPDPVADAGDSLFGDAPAPRADNLSIDPSHPVARRMQAGSEQGLFVLRRGHNEKTGRLKDRITVDEARKLKNFFALSQADGGRRVVIVDAADELNVSAANALLKLLEEPPARTTLLLVTHQPSSLLPTIRSRCRLLRLHPLAPQDMQVALDQAGIATDHPEAMAALAEGSVGAAVRLANLDGLALYADWIALLRDMPRFDRGRAQAMADAAAARGAEERRALMVLLLDQALSRLALCGASGRPPAHAAAPDEAEILARLAPTPAAARIWAAEAQEIGSRLRHGLAVNLDPAALILDTVFRLSKAAAAARAA</sequence>